<dbReference type="Pfam" id="PF00520">
    <property type="entry name" value="Ion_trans"/>
    <property type="match status" value="1"/>
</dbReference>
<protein>
    <recommendedName>
        <fullName evidence="12">Ion transport domain-containing protein</fullName>
    </recommendedName>
</protein>
<keyword evidence="15" id="KW-1185">Reference proteome</keyword>
<dbReference type="GO" id="GO:0030171">
    <property type="term" value="F:voltage-gated proton channel activity"/>
    <property type="evidence" value="ECO:0007669"/>
    <property type="project" value="InterPro"/>
</dbReference>
<dbReference type="AlphaFoldDB" id="A0A9K3LI27"/>
<dbReference type="GO" id="GO:0005886">
    <property type="term" value="C:plasma membrane"/>
    <property type="evidence" value="ECO:0007669"/>
    <property type="project" value="UniProtKB-SubCell"/>
</dbReference>
<dbReference type="Proteomes" id="UP000693970">
    <property type="component" value="Unassembled WGS sequence"/>
</dbReference>
<dbReference type="InterPro" id="IPR031846">
    <property type="entry name" value="Hvcn1"/>
</dbReference>
<evidence type="ECO:0000256" key="5">
    <source>
        <dbReference type="ARBA" id="ARBA00022882"/>
    </source>
</evidence>
<keyword evidence="5" id="KW-0851">Voltage-gated channel</keyword>
<reference evidence="14" key="2">
    <citation type="submission" date="2021-04" db="EMBL/GenBank/DDBJ databases">
        <authorList>
            <person name="Podell S."/>
        </authorList>
    </citation>
    <scope>NUCLEOTIDE SEQUENCE</scope>
    <source>
        <strain evidence="14">Hildebrandi</strain>
    </source>
</reference>
<evidence type="ECO:0000256" key="1">
    <source>
        <dbReference type="ARBA" id="ARBA00004651"/>
    </source>
</evidence>
<evidence type="ECO:0000313" key="14">
    <source>
        <dbReference type="EMBL" id="KAG7362438.1"/>
    </source>
</evidence>
<dbReference type="GO" id="GO:0034702">
    <property type="term" value="C:monoatomic ion channel complex"/>
    <property type="evidence" value="ECO:0007669"/>
    <property type="project" value="UniProtKB-KW"/>
</dbReference>
<feature type="region of interest" description="Disordered" evidence="10">
    <location>
        <begin position="427"/>
        <end position="451"/>
    </location>
</feature>
<dbReference type="EMBL" id="JAGRRH010000011">
    <property type="protein sequence ID" value="KAG7362438.1"/>
    <property type="molecule type" value="Genomic_DNA"/>
</dbReference>
<comment type="subcellular location">
    <subcellularLocation>
        <location evidence="1">Cell membrane</location>
        <topology evidence="1">Multi-pass membrane protein</topology>
    </subcellularLocation>
</comment>
<feature type="transmembrane region" description="Helical" evidence="11">
    <location>
        <begin position="309"/>
        <end position="328"/>
    </location>
</feature>
<keyword evidence="3" id="KW-1003">Cell membrane</keyword>
<dbReference type="PANTHER" id="PTHR46480:SF1">
    <property type="entry name" value="VOLTAGE-GATED HYDROGEN CHANNEL 1"/>
    <property type="match status" value="1"/>
</dbReference>
<dbReference type="PANTHER" id="PTHR46480">
    <property type="entry name" value="F20B24.22"/>
    <property type="match status" value="1"/>
</dbReference>
<keyword evidence="4 11" id="KW-0812">Transmembrane</keyword>
<evidence type="ECO:0000256" key="9">
    <source>
        <dbReference type="ARBA" id="ARBA00023303"/>
    </source>
</evidence>
<evidence type="ECO:0000259" key="12">
    <source>
        <dbReference type="Pfam" id="PF00520"/>
    </source>
</evidence>
<feature type="transmembrane region" description="Helical" evidence="11">
    <location>
        <begin position="280"/>
        <end position="297"/>
    </location>
</feature>
<gene>
    <name evidence="13" type="ORF">IV203_024674</name>
    <name evidence="14" type="ORF">IV203_025322</name>
</gene>
<accession>A0A9K3LI27</accession>
<evidence type="ECO:0000256" key="8">
    <source>
        <dbReference type="ARBA" id="ARBA00023136"/>
    </source>
</evidence>
<evidence type="ECO:0000256" key="7">
    <source>
        <dbReference type="ARBA" id="ARBA00023065"/>
    </source>
</evidence>
<keyword evidence="9" id="KW-0407">Ion channel</keyword>
<evidence type="ECO:0000256" key="3">
    <source>
        <dbReference type="ARBA" id="ARBA00022475"/>
    </source>
</evidence>
<keyword evidence="6 11" id="KW-1133">Transmembrane helix</keyword>
<evidence type="ECO:0000256" key="6">
    <source>
        <dbReference type="ARBA" id="ARBA00022989"/>
    </source>
</evidence>
<feature type="region of interest" description="Disordered" evidence="10">
    <location>
        <begin position="1"/>
        <end position="69"/>
    </location>
</feature>
<dbReference type="EMBL" id="JAGRRH010000031">
    <property type="protein sequence ID" value="KAG7339635.1"/>
    <property type="molecule type" value="Genomic_DNA"/>
</dbReference>
<feature type="compositionally biased region" description="Basic and acidic residues" evidence="10">
    <location>
        <begin position="19"/>
        <end position="29"/>
    </location>
</feature>
<feature type="transmembrane region" description="Helical" evidence="11">
    <location>
        <begin position="186"/>
        <end position="208"/>
    </location>
</feature>
<reference evidence="14" key="1">
    <citation type="journal article" date="2021" name="Sci. Rep.">
        <title>Diploid genomic architecture of Nitzschia inconspicua, an elite biomass production diatom.</title>
        <authorList>
            <person name="Oliver A."/>
            <person name="Podell S."/>
            <person name="Pinowska A."/>
            <person name="Traller J.C."/>
            <person name="Smith S.R."/>
            <person name="McClure R."/>
            <person name="Beliaev A."/>
            <person name="Bohutskyi P."/>
            <person name="Hill E.A."/>
            <person name="Rabines A."/>
            <person name="Zheng H."/>
            <person name="Allen L.Z."/>
            <person name="Kuo A."/>
            <person name="Grigoriev I.V."/>
            <person name="Allen A.E."/>
            <person name="Hazlebeck D."/>
            <person name="Allen E.E."/>
        </authorList>
    </citation>
    <scope>NUCLEOTIDE SEQUENCE</scope>
    <source>
        <strain evidence="14">Hildebrandi</strain>
    </source>
</reference>
<dbReference type="InterPro" id="IPR005821">
    <property type="entry name" value="Ion_trans_dom"/>
</dbReference>
<feature type="compositionally biased region" description="Basic and acidic residues" evidence="10">
    <location>
        <begin position="41"/>
        <end position="58"/>
    </location>
</feature>
<evidence type="ECO:0000256" key="10">
    <source>
        <dbReference type="SAM" id="MobiDB-lite"/>
    </source>
</evidence>
<evidence type="ECO:0000313" key="13">
    <source>
        <dbReference type="EMBL" id="KAG7339635.1"/>
    </source>
</evidence>
<dbReference type="OrthoDB" id="427456at2759"/>
<keyword evidence="8 11" id="KW-0472">Membrane</keyword>
<evidence type="ECO:0000313" key="15">
    <source>
        <dbReference type="Proteomes" id="UP000693970"/>
    </source>
</evidence>
<feature type="domain" description="Ion transport" evidence="12">
    <location>
        <begin position="279"/>
        <end position="358"/>
    </location>
</feature>
<keyword evidence="2" id="KW-0813">Transport</keyword>
<evidence type="ECO:0000256" key="4">
    <source>
        <dbReference type="ARBA" id="ARBA00022692"/>
    </source>
</evidence>
<sequence length="451" mass="50856">MDDTNKNNGDGGEPFGIRSDLEEGNEVKADNVTNDAGLSEKNCDGEDPPKTNIEEGTSKPRRRRAKQISAPTGLFEVPWAESLLGAGVNRARVNEDHEGPVEHKTRPRRIKQLSEPTSLFATPGIERSEWKPIHHAIRAKEMKETQFNFRIPTQAAAEVHIEEKHGTNSWNYRVVRFLHSKPVTHAMMTLLVLDVIVLFIEIFLLALYPPCIIVERDAVSCFPRGWNSSATEISTALENLNRLLAGGGYGEICPDGLEPNFDYPAGCDDSKWDTVHKAEQVLFAVTMTILSSFMLELNIEMIALGPKVFFRQVFFFMDYFVIAISLALEAFFHSINKDNLQSLVGLLVLIRIWRFIRIGHGIVAVTAEMSDSKYEALLAHVEHLEEVICQNKIETPVLLRDASEPERAVTHVLDQVKKEHRLHILHKKSMQNLQSSDDEDKNSSVGKRKSR</sequence>
<organism evidence="14 15">
    <name type="scientific">Nitzschia inconspicua</name>
    <dbReference type="NCBI Taxonomy" id="303405"/>
    <lineage>
        <taxon>Eukaryota</taxon>
        <taxon>Sar</taxon>
        <taxon>Stramenopiles</taxon>
        <taxon>Ochrophyta</taxon>
        <taxon>Bacillariophyta</taxon>
        <taxon>Bacillariophyceae</taxon>
        <taxon>Bacillariophycidae</taxon>
        <taxon>Bacillariales</taxon>
        <taxon>Bacillariaceae</taxon>
        <taxon>Nitzschia</taxon>
    </lineage>
</organism>
<name>A0A9K3LI27_9STRA</name>
<proteinExistence type="predicted"/>
<comment type="caution">
    <text evidence="14">The sequence shown here is derived from an EMBL/GenBank/DDBJ whole genome shotgun (WGS) entry which is preliminary data.</text>
</comment>
<evidence type="ECO:0000256" key="2">
    <source>
        <dbReference type="ARBA" id="ARBA00022448"/>
    </source>
</evidence>
<keyword evidence="7" id="KW-0406">Ion transport</keyword>
<evidence type="ECO:0000256" key="11">
    <source>
        <dbReference type="SAM" id="Phobius"/>
    </source>
</evidence>